<evidence type="ECO:0000256" key="1">
    <source>
        <dbReference type="ARBA" id="ARBA00022630"/>
    </source>
</evidence>
<reference evidence="4 5" key="1">
    <citation type="submission" date="2022-04" db="EMBL/GenBank/DDBJ databases">
        <title>Hymenobacter sp. isolated from the air.</title>
        <authorList>
            <person name="Won M."/>
            <person name="Lee C.-M."/>
            <person name="Woen H.-Y."/>
            <person name="Kwon S.-W."/>
        </authorList>
    </citation>
    <scope>NUCLEOTIDE SEQUENCE [LARGE SCALE GENOMIC DNA]</scope>
    <source>
        <strain evidence="5">5413 J-13</strain>
    </source>
</reference>
<organism evidence="4 5">
    <name type="scientific">Hymenobacter aerilatus</name>
    <dbReference type="NCBI Taxonomy" id="2932251"/>
    <lineage>
        <taxon>Bacteria</taxon>
        <taxon>Pseudomonadati</taxon>
        <taxon>Bacteroidota</taxon>
        <taxon>Cytophagia</taxon>
        <taxon>Cytophagales</taxon>
        <taxon>Hymenobacteraceae</taxon>
        <taxon>Hymenobacter</taxon>
    </lineage>
</organism>
<dbReference type="Pfam" id="PF07992">
    <property type="entry name" value="Pyr_redox_2"/>
    <property type="match status" value="1"/>
</dbReference>
<dbReference type="RefSeq" id="WP_245096594.1">
    <property type="nucleotide sequence ID" value="NZ_CP095053.1"/>
</dbReference>
<dbReference type="AlphaFoldDB" id="A0A8T9T3D7"/>
<evidence type="ECO:0000313" key="4">
    <source>
        <dbReference type="EMBL" id="UOR07100.1"/>
    </source>
</evidence>
<dbReference type="PRINTS" id="PR00469">
    <property type="entry name" value="PNDRDTASEII"/>
</dbReference>
<accession>A0A8T9T3D7</accession>
<evidence type="ECO:0000259" key="3">
    <source>
        <dbReference type="Pfam" id="PF07992"/>
    </source>
</evidence>
<dbReference type="KEGG" id="haei:MUN82_08360"/>
<dbReference type="Gene3D" id="3.50.50.60">
    <property type="entry name" value="FAD/NAD(P)-binding domain"/>
    <property type="match status" value="2"/>
</dbReference>
<evidence type="ECO:0000313" key="5">
    <source>
        <dbReference type="Proteomes" id="UP000829925"/>
    </source>
</evidence>
<gene>
    <name evidence="4" type="ORF">MUN82_08360</name>
</gene>
<proteinExistence type="predicted"/>
<dbReference type="Proteomes" id="UP000829925">
    <property type="component" value="Chromosome"/>
</dbReference>
<keyword evidence="1" id="KW-0285">Flavoprotein</keyword>
<keyword evidence="5" id="KW-1185">Reference proteome</keyword>
<dbReference type="SUPFAM" id="SSF51905">
    <property type="entry name" value="FAD/NAD(P)-binding domain"/>
    <property type="match status" value="1"/>
</dbReference>
<dbReference type="PANTHER" id="PTHR48105">
    <property type="entry name" value="THIOREDOXIN REDUCTASE 1-RELATED-RELATED"/>
    <property type="match status" value="1"/>
</dbReference>
<dbReference type="InterPro" id="IPR050097">
    <property type="entry name" value="Ferredoxin-NADP_redctase_2"/>
</dbReference>
<name>A0A8T9T3D7_9BACT</name>
<sequence>MSSDTLFDALIVGGSVAGLSAALMLGRSRRRVLVLDAGRPANRQTPHSHSFFTRDGATPQQLLAIAREQLLPYTTVQLRTATVTHITPDGPYFSLSTEDGQTFQGRKLLLATGIRDEMPALPGFADCWGISVLHCPYCHGYEVHNQPLGVLGNGDMGFHFARMIQHWSADLRVFTNGPSTFTVEQAQQLQAHAVRIIETPLAALEHEAGQLRYLRLTTGEQVPLTALFAHVPFSLPLDFNAQLGCELTENGHLRTNEMGATTVPGVFAAGDLTTPMRQISVASAQGGMTGGALDRELIAADF</sequence>
<dbReference type="EMBL" id="CP095053">
    <property type="protein sequence ID" value="UOR07100.1"/>
    <property type="molecule type" value="Genomic_DNA"/>
</dbReference>
<dbReference type="InterPro" id="IPR023753">
    <property type="entry name" value="FAD/NAD-binding_dom"/>
</dbReference>
<evidence type="ECO:0000256" key="2">
    <source>
        <dbReference type="ARBA" id="ARBA00023002"/>
    </source>
</evidence>
<feature type="domain" description="FAD/NAD(P)-binding" evidence="3">
    <location>
        <begin position="8"/>
        <end position="286"/>
    </location>
</feature>
<dbReference type="GO" id="GO:0016491">
    <property type="term" value="F:oxidoreductase activity"/>
    <property type="evidence" value="ECO:0007669"/>
    <property type="project" value="UniProtKB-KW"/>
</dbReference>
<dbReference type="PRINTS" id="PR00368">
    <property type="entry name" value="FADPNR"/>
</dbReference>
<protein>
    <submittedName>
        <fullName evidence="4">NAD(P)/FAD-dependent oxidoreductase</fullName>
    </submittedName>
</protein>
<keyword evidence="2" id="KW-0560">Oxidoreductase</keyword>
<dbReference type="InterPro" id="IPR036188">
    <property type="entry name" value="FAD/NAD-bd_sf"/>
</dbReference>